<dbReference type="GO" id="GO:0008270">
    <property type="term" value="F:zinc ion binding"/>
    <property type="evidence" value="ECO:0007669"/>
    <property type="project" value="UniProtKB-KW"/>
</dbReference>
<keyword evidence="2" id="KW-0479">Metal-binding</keyword>
<keyword evidence="7" id="KW-0238">DNA-binding</keyword>
<keyword evidence="8" id="KW-0804">Transcription</keyword>
<dbReference type="EMBL" id="OU900095">
    <property type="protein sequence ID" value="CAG9859203.1"/>
    <property type="molecule type" value="Genomic_DNA"/>
</dbReference>
<dbReference type="PANTHER" id="PTHR24394:SF29">
    <property type="entry name" value="MYONEURIN"/>
    <property type="match status" value="1"/>
</dbReference>
<dbReference type="SUPFAM" id="SSF57667">
    <property type="entry name" value="beta-beta-alpha zinc fingers"/>
    <property type="match status" value="3"/>
</dbReference>
<feature type="domain" description="C2H2-type" evidence="11">
    <location>
        <begin position="315"/>
        <end position="342"/>
    </location>
</feature>
<dbReference type="PROSITE" id="PS00028">
    <property type="entry name" value="ZINC_FINGER_C2H2_1"/>
    <property type="match status" value="5"/>
</dbReference>
<name>A0A9N9XNW3_PHYSR</name>
<dbReference type="InterPro" id="IPR012934">
    <property type="entry name" value="Znf_AD"/>
</dbReference>
<dbReference type="GO" id="GO:0005634">
    <property type="term" value="C:nucleus"/>
    <property type="evidence" value="ECO:0007669"/>
    <property type="project" value="UniProtKB-SubCell"/>
</dbReference>
<comment type="subcellular location">
    <subcellularLocation>
        <location evidence="1">Nucleus</location>
    </subcellularLocation>
</comment>
<evidence type="ECO:0000256" key="2">
    <source>
        <dbReference type="ARBA" id="ARBA00022723"/>
    </source>
</evidence>
<evidence type="ECO:0000256" key="6">
    <source>
        <dbReference type="ARBA" id="ARBA00023015"/>
    </source>
</evidence>
<dbReference type="PANTHER" id="PTHR24394">
    <property type="entry name" value="ZINC FINGER PROTEIN"/>
    <property type="match status" value="1"/>
</dbReference>
<evidence type="ECO:0000256" key="3">
    <source>
        <dbReference type="ARBA" id="ARBA00022737"/>
    </source>
</evidence>
<feature type="domain" description="C2H2-type" evidence="11">
    <location>
        <begin position="343"/>
        <end position="371"/>
    </location>
</feature>
<dbReference type="GO" id="GO:0030674">
    <property type="term" value="F:protein-macromolecule adaptor activity"/>
    <property type="evidence" value="ECO:0007669"/>
    <property type="project" value="UniProtKB-ARBA"/>
</dbReference>
<dbReference type="InterPro" id="IPR036236">
    <property type="entry name" value="Znf_C2H2_sf"/>
</dbReference>
<dbReference type="SMART" id="SM00355">
    <property type="entry name" value="ZnF_C2H2"/>
    <property type="match status" value="6"/>
</dbReference>
<keyword evidence="6" id="KW-0805">Transcription regulation</keyword>
<organism evidence="12 13">
    <name type="scientific">Phyllotreta striolata</name>
    <name type="common">Striped flea beetle</name>
    <name type="synonym">Crioceris striolata</name>
    <dbReference type="NCBI Taxonomy" id="444603"/>
    <lineage>
        <taxon>Eukaryota</taxon>
        <taxon>Metazoa</taxon>
        <taxon>Ecdysozoa</taxon>
        <taxon>Arthropoda</taxon>
        <taxon>Hexapoda</taxon>
        <taxon>Insecta</taxon>
        <taxon>Pterygota</taxon>
        <taxon>Neoptera</taxon>
        <taxon>Endopterygota</taxon>
        <taxon>Coleoptera</taxon>
        <taxon>Polyphaga</taxon>
        <taxon>Cucujiformia</taxon>
        <taxon>Chrysomeloidea</taxon>
        <taxon>Chrysomelidae</taxon>
        <taxon>Galerucinae</taxon>
        <taxon>Alticini</taxon>
        <taxon>Phyllotreta</taxon>
    </lineage>
</organism>
<accession>A0A9N9XNW3</accession>
<evidence type="ECO:0000256" key="1">
    <source>
        <dbReference type="ARBA" id="ARBA00004123"/>
    </source>
</evidence>
<evidence type="ECO:0000256" key="10">
    <source>
        <dbReference type="PROSITE-ProRule" id="PRU00042"/>
    </source>
</evidence>
<feature type="domain" description="C2H2-type" evidence="11">
    <location>
        <begin position="286"/>
        <end position="314"/>
    </location>
</feature>
<evidence type="ECO:0000256" key="4">
    <source>
        <dbReference type="ARBA" id="ARBA00022771"/>
    </source>
</evidence>
<keyword evidence="9" id="KW-0539">Nucleus</keyword>
<dbReference type="PROSITE" id="PS50157">
    <property type="entry name" value="ZINC_FINGER_C2H2_2"/>
    <property type="match status" value="4"/>
</dbReference>
<dbReference type="AlphaFoldDB" id="A0A9N9XNW3"/>
<evidence type="ECO:0000256" key="7">
    <source>
        <dbReference type="ARBA" id="ARBA00023125"/>
    </source>
</evidence>
<dbReference type="Pfam" id="PF16622">
    <property type="entry name" value="zf-C2H2_11"/>
    <property type="match status" value="1"/>
</dbReference>
<keyword evidence="3" id="KW-0677">Repeat</keyword>
<dbReference type="InterPro" id="IPR013087">
    <property type="entry name" value="Znf_C2H2_type"/>
</dbReference>
<dbReference type="Gene3D" id="3.30.160.60">
    <property type="entry name" value="Classic Zinc Finger"/>
    <property type="match status" value="5"/>
</dbReference>
<dbReference type="SMART" id="SM00868">
    <property type="entry name" value="zf-AD"/>
    <property type="match status" value="1"/>
</dbReference>
<dbReference type="InterPro" id="IPR041697">
    <property type="entry name" value="Znf-C2H2_11"/>
</dbReference>
<keyword evidence="4 10" id="KW-0863">Zinc-finger</keyword>
<dbReference type="FunFam" id="3.30.160.60:FF:000688">
    <property type="entry name" value="zinc finger protein 197 isoform X1"/>
    <property type="match status" value="1"/>
</dbReference>
<proteinExistence type="predicted"/>
<keyword evidence="13" id="KW-1185">Reference proteome</keyword>
<evidence type="ECO:0000256" key="9">
    <source>
        <dbReference type="ARBA" id="ARBA00023242"/>
    </source>
</evidence>
<dbReference type="Pfam" id="PF00096">
    <property type="entry name" value="zf-C2H2"/>
    <property type="match status" value="4"/>
</dbReference>
<sequence length="374" mass="43832">MEEDFLTTSDRDLNSENLEDNLAIQELDVDNLDQVCRVCLSREEVTSLHNHKHYSIFLLLLQTCEGSESPSENICKECSVQLQNIHNFIKKLNESTNIINTLYEKKYDLYDHNIHTTNSDEDGSNVETIIIENGTPENELIQNPDQMAEKNCDSSSNESSQTLLYICEKCNKTFKYSKSLQYHMMEHEEINKYKCPLCEWTAVDKTQVKDHLKMNHNALFTQELDVSIEKLVVITPEGHLKCNICDFEFVSSAGLEEHLSQHEQINSDLQSKSHKYKTFKYSKRKHDCKKCGKQFSSKSSLNRHILIVHEETKRFRCEICDEKFTVKNSLKYHMNIHTDTKPYKCNLCSRAFRQPAPLIRHRRTKHKEYKCEFD</sequence>
<keyword evidence="5" id="KW-0862">Zinc</keyword>
<dbReference type="Proteomes" id="UP001153712">
    <property type="component" value="Chromosome 2"/>
</dbReference>
<dbReference type="GO" id="GO:0000981">
    <property type="term" value="F:DNA-binding transcription factor activity, RNA polymerase II-specific"/>
    <property type="evidence" value="ECO:0007669"/>
    <property type="project" value="TreeGrafter"/>
</dbReference>
<gene>
    <name evidence="12" type="ORF">PHYEVI_LOCUS5577</name>
</gene>
<dbReference type="GO" id="GO:0003677">
    <property type="term" value="F:DNA binding"/>
    <property type="evidence" value="ECO:0007669"/>
    <property type="project" value="UniProtKB-KW"/>
</dbReference>
<evidence type="ECO:0000313" key="12">
    <source>
        <dbReference type="EMBL" id="CAG9859203.1"/>
    </source>
</evidence>
<dbReference type="OrthoDB" id="6763070at2759"/>
<protein>
    <recommendedName>
        <fullName evidence="11">C2H2-type domain-containing protein</fullName>
    </recommendedName>
</protein>
<reference evidence="12" key="1">
    <citation type="submission" date="2022-01" db="EMBL/GenBank/DDBJ databases">
        <authorList>
            <person name="King R."/>
        </authorList>
    </citation>
    <scope>NUCLEOTIDE SEQUENCE</scope>
</reference>
<evidence type="ECO:0000256" key="8">
    <source>
        <dbReference type="ARBA" id="ARBA00023163"/>
    </source>
</evidence>
<evidence type="ECO:0000256" key="5">
    <source>
        <dbReference type="ARBA" id="ARBA00022833"/>
    </source>
</evidence>
<dbReference type="FunFam" id="3.30.160.60:FF:000100">
    <property type="entry name" value="Zinc finger 45-like"/>
    <property type="match status" value="1"/>
</dbReference>
<evidence type="ECO:0000259" key="11">
    <source>
        <dbReference type="PROSITE" id="PS50157"/>
    </source>
</evidence>
<feature type="domain" description="C2H2-type" evidence="11">
    <location>
        <begin position="165"/>
        <end position="192"/>
    </location>
</feature>
<evidence type="ECO:0000313" key="13">
    <source>
        <dbReference type="Proteomes" id="UP001153712"/>
    </source>
</evidence>